<keyword evidence="2" id="KW-1185">Reference proteome</keyword>
<dbReference type="Pfam" id="PF12675">
    <property type="entry name" value="DUF3795"/>
    <property type="match status" value="1"/>
</dbReference>
<dbReference type="InterPro" id="IPR024227">
    <property type="entry name" value="DUF3795"/>
</dbReference>
<organism evidence="1 2">
    <name type="scientific">Treponema brennaborense (strain DSM 12168 / CIP 105900 / DD5/3)</name>
    <dbReference type="NCBI Taxonomy" id="906968"/>
    <lineage>
        <taxon>Bacteria</taxon>
        <taxon>Pseudomonadati</taxon>
        <taxon>Spirochaetota</taxon>
        <taxon>Spirochaetia</taxon>
        <taxon>Spirochaetales</taxon>
        <taxon>Treponemataceae</taxon>
        <taxon>Treponema</taxon>
    </lineage>
</organism>
<name>F4LNZ2_TREBD</name>
<proteinExistence type="predicted"/>
<dbReference type="KEGG" id="tbe:Trebr_2565"/>
<reference evidence="2" key="1">
    <citation type="submission" date="2011-04" db="EMBL/GenBank/DDBJ databases">
        <title>The complete genome of Treponema brennaborense DSM 12168.</title>
        <authorList>
            <person name="Lucas S."/>
            <person name="Han J."/>
            <person name="Lapidus A."/>
            <person name="Bruce D."/>
            <person name="Goodwin L."/>
            <person name="Pitluck S."/>
            <person name="Peters L."/>
            <person name="Kyrpides N."/>
            <person name="Mavromatis K."/>
            <person name="Ivanova N."/>
            <person name="Mikhailova N."/>
            <person name="Pagani I."/>
            <person name="Teshima H."/>
            <person name="Detter J.C."/>
            <person name="Tapia R."/>
            <person name="Han C."/>
            <person name="Land M."/>
            <person name="Hauser L."/>
            <person name="Markowitz V."/>
            <person name="Cheng J.-F."/>
            <person name="Hugenholtz P."/>
            <person name="Woyke T."/>
            <person name="Wu D."/>
            <person name="Gronow S."/>
            <person name="Wellnitz S."/>
            <person name="Brambilla E."/>
            <person name="Klenk H.-P."/>
            <person name="Eisen J.A."/>
        </authorList>
    </citation>
    <scope>NUCLEOTIDE SEQUENCE [LARGE SCALE GENOMIC DNA]</scope>
    <source>
        <strain evidence="2">DSM 12168 / CIP 105900 / DD5/3</strain>
    </source>
</reference>
<sequence>MIESRCGIRCSECGYKEQVRCAGCTAIRKPFWGESCPVKTCCERKQLAYCGECAEFPCAQLNSFAYDAEQGDGGKRIEQCRIWKNT</sequence>
<dbReference type="HOGENOM" id="CLU_177593_2_0_12"/>
<dbReference type="STRING" id="906968.Trebr_2565"/>
<dbReference type="Proteomes" id="UP000006546">
    <property type="component" value="Chromosome"/>
</dbReference>
<protein>
    <recommendedName>
        <fullName evidence="3">DUF3795 domain-containing protein</fullName>
    </recommendedName>
</protein>
<evidence type="ECO:0000313" key="2">
    <source>
        <dbReference type="Proteomes" id="UP000006546"/>
    </source>
</evidence>
<dbReference type="EMBL" id="CP002696">
    <property type="protein sequence ID" value="AEE17969.1"/>
    <property type="molecule type" value="Genomic_DNA"/>
</dbReference>
<dbReference type="RefSeq" id="WP_013759670.1">
    <property type="nucleotide sequence ID" value="NC_015500.1"/>
</dbReference>
<dbReference type="eggNOG" id="ENOG5032SY6">
    <property type="taxonomic scope" value="Bacteria"/>
</dbReference>
<dbReference type="OrthoDB" id="166000at2"/>
<evidence type="ECO:0008006" key="3">
    <source>
        <dbReference type="Google" id="ProtNLM"/>
    </source>
</evidence>
<evidence type="ECO:0000313" key="1">
    <source>
        <dbReference type="EMBL" id="AEE17969.1"/>
    </source>
</evidence>
<dbReference type="AlphaFoldDB" id="F4LNZ2"/>
<gene>
    <name evidence="1" type="ordered locus">Trebr_2565</name>
</gene>
<accession>F4LNZ2</accession>